<name>A0ABT9HQ87_9SPHN</name>
<dbReference type="Gene3D" id="3.30.565.10">
    <property type="entry name" value="Histidine kinase-like ATPase, C-terminal domain"/>
    <property type="match status" value="1"/>
</dbReference>
<feature type="region of interest" description="Disordered" evidence="7">
    <location>
        <begin position="450"/>
        <end position="480"/>
    </location>
</feature>
<evidence type="ECO:0000256" key="4">
    <source>
        <dbReference type="ARBA" id="ARBA00022679"/>
    </source>
</evidence>
<dbReference type="InterPro" id="IPR050736">
    <property type="entry name" value="Sensor_HK_Regulatory"/>
</dbReference>
<dbReference type="Proteomes" id="UP001240639">
    <property type="component" value="Unassembled WGS sequence"/>
</dbReference>
<dbReference type="PANTHER" id="PTHR43711">
    <property type="entry name" value="TWO-COMPONENT HISTIDINE KINASE"/>
    <property type="match status" value="1"/>
</dbReference>
<dbReference type="SUPFAM" id="SSF47384">
    <property type="entry name" value="Homodimeric domain of signal transducing histidine kinase"/>
    <property type="match status" value="1"/>
</dbReference>
<evidence type="ECO:0000256" key="6">
    <source>
        <dbReference type="ARBA" id="ARBA00023012"/>
    </source>
</evidence>
<evidence type="ECO:0000256" key="3">
    <source>
        <dbReference type="ARBA" id="ARBA00022553"/>
    </source>
</evidence>
<dbReference type="InterPro" id="IPR036097">
    <property type="entry name" value="HisK_dim/P_sf"/>
</dbReference>
<proteinExistence type="predicted"/>
<dbReference type="InterPro" id="IPR004358">
    <property type="entry name" value="Sig_transdc_His_kin-like_C"/>
</dbReference>
<dbReference type="RefSeq" id="WP_305932636.1">
    <property type="nucleotide sequence ID" value="NZ_JAVAIM010000001.1"/>
</dbReference>
<evidence type="ECO:0000259" key="8">
    <source>
        <dbReference type="PROSITE" id="PS50109"/>
    </source>
</evidence>
<sequence length="480" mass="51364">MASVGTSYIASAKADAEGRLVEAGEPLASLQEACGGQIGGPIAIPELQALVDKANAYGLRLARQFTAIDGENSITAWVEITPKLGNDGTIWQSAIDVVSWHSEELPPENELDATRRRIEINRHLADCTVRLSPSQGVLSVETEAPDLAVFVDAARGGIGRPWTDFVHLPGSTHEQPLHWRLLDGSRCEIDGSKRAWTAHLEPLGKGEPGSAGFALYLTADTPAAGVEAAENGAGIEGASFGRDLTPVLRQPINRIIANAETIRTKLAGPIADEYSSYAADIATAAQHLLALIDDLSDLEVVESDQFVTAPDRIELADVARRACGILGVRAQEKGITLVPPVEGESQLAIAEFRRVLQILLNLVGNAIRYAPEDSQVWIRLDRIGSRALITVADQGHGLDEEQQARVFEKFERLGRSGDGGSGLGLYISRRIARAMDGDLTVESAPGQGARFTLSVPAAEEMRSEKRDGPGRDIPDDDTNA</sequence>
<dbReference type="InterPro" id="IPR003594">
    <property type="entry name" value="HATPase_dom"/>
</dbReference>
<evidence type="ECO:0000256" key="2">
    <source>
        <dbReference type="ARBA" id="ARBA00012438"/>
    </source>
</evidence>
<dbReference type="PROSITE" id="PS50109">
    <property type="entry name" value="HIS_KIN"/>
    <property type="match status" value="1"/>
</dbReference>
<feature type="domain" description="Histidine kinase" evidence="8">
    <location>
        <begin position="243"/>
        <end position="459"/>
    </location>
</feature>
<evidence type="ECO:0000313" key="10">
    <source>
        <dbReference type="Proteomes" id="UP001240639"/>
    </source>
</evidence>
<dbReference type="SMART" id="SM00387">
    <property type="entry name" value="HATPase_c"/>
    <property type="match status" value="1"/>
</dbReference>
<dbReference type="PRINTS" id="PR00344">
    <property type="entry name" value="BCTRLSENSOR"/>
</dbReference>
<dbReference type="InterPro" id="IPR005467">
    <property type="entry name" value="His_kinase_dom"/>
</dbReference>
<evidence type="ECO:0000256" key="1">
    <source>
        <dbReference type="ARBA" id="ARBA00000085"/>
    </source>
</evidence>
<gene>
    <name evidence="9" type="ORF">Q9K02_09245</name>
</gene>
<dbReference type="Gene3D" id="1.10.287.130">
    <property type="match status" value="1"/>
</dbReference>
<keyword evidence="3" id="KW-0597">Phosphoprotein</keyword>
<organism evidence="9 10">
    <name type="scientific">Qipengyuania profundimaris</name>
    <dbReference type="NCBI Taxonomy" id="3067652"/>
    <lineage>
        <taxon>Bacteria</taxon>
        <taxon>Pseudomonadati</taxon>
        <taxon>Pseudomonadota</taxon>
        <taxon>Alphaproteobacteria</taxon>
        <taxon>Sphingomonadales</taxon>
        <taxon>Erythrobacteraceae</taxon>
        <taxon>Qipengyuania</taxon>
    </lineage>
</organism>
<dbReference type="GO" id="GO:0016301">
    <property type="term" value="F:kinase activity"/>
    <property type="evidence" value="ECO:0007669"/>
    <property type="project" value="UniProtKB-KW"/>
</dbReference>
<dbReference type="InterPro" id="IPR036890">
    <property type="entry name" value="HATPase_C_sf"/>
</dbReference>
<keyword evidence="5 9" id="KW-0418">Kinase</keyword>
<comment type="catalytic activity">
    <reaction evidence="1">
        <text>ATP + protein L-histidine = ADP + protein N-phospho-L-histidine.</text>
        <dbReference type="EC" id="2.7.13.3"/>
    </reaction>
</comment>
<comment type="caution">
    <text evidence="9">The sequence shown here is derived from an EMBL/GenBank/DDBJ whole genome shotgun (WGS) entry which is preliminary data.</text>
</comment>
<evidence type="ECO:0000256" key="7">
    <source>
        <dbReference type="SAM" id="MobiDB-lite"/>
    </source>
</evidence>
<protein>
    <recommendedName>
        <fullName evidence="2">histidine kinase</fullName>
        <ecNumber evidence="2">2.7.13.3</ecNumber>
    </recommendedName>
</protein>
<keyword evidence="10" id="KW-1185">Reference proteome</keyword>
<dbReference type="SUPFAM" id="SSF55874">
    <property type="entry name" value="ATPase domain of HSP90 chaperone/DNA topoisomerase II/histidine kinase"/>
    <property type="match status" value="1"/>
</dbReference>
<dbReference type="EMBL" id="JAVAIM010000001">
    <property type="protein sequence ID" value="MDP4575318.1"/>
    <property type="molecule type" value="Genomic_DNA"/>
</dbReference>
<dbReference type="CDD" id="cd00082">
    <property type="entry name" value="HisKA"/>
    <property type="match status" value="1"/>
</dbReference>
<dbReference type="EC" id="2.7.13.3" evidence="2"/>
<accession>A0ABT9HQ87</accession>
<dbReference type="PANTHER" id="PTHR43711:SF26">
    <property type="entry name" value="SENSOR HISTIDINE KINASE RCSC"/>
    <property type="match status" value="1"/>
</dbReference>
<dbReference type="InterPro" id="IPR003661">
    <property type="entry name" value="HisK_dim/P_dom"/>
</dbReference>
<evidence type="ECO:0000313" key="9">
    <source>
        <dbReference type="EMBL" id="MDP4575318.1"/>
    </source>
</evidence>
<feature type="compositionally biased region" description="Basic and acidic residues" evidence="7">
    <location>
        <begin position="459"/>
        <end position="473"/>
    </location>
</feature>
<evidence type="ECO:0000256" key="5">
    <source>
        <dbReference type="ARBA" id="ARBA00022777"/>
    </source>
</evidence>
<reference evidence="9 10" key="1">
    <citation type="submission" date="2023-08" db="EMBL/GenBank/DDBJ databases">
        <title>genomic of G39.</title>
        <authorList>
            <person name="Wang Y."/>
        </authorList>
    </citation>
    <scope>NUCLEOTIDE SEQUENCE [LARGE SCALE GENOMIC DNA]</scope>
    <source>
        <strain evidence="9 10">G39</strain>
    </source>
</reference>
<keyword evidence="6" id="KW-0902">Two-component regulatory system</keyword>
<keyword evidence="4" id="KW-0808">Transferase</keyword>
<dbReference type="Pfam" id="PF02518">
    <property type="entry name" value="HATPase_c"/>
    <property type="match status" value="1"/>
</dbReference>